<organism evidence="2 3">
    <name type="scientific">Schizopora paradoxa</name>
    <dbReference type="NCBI Taxonomy" id="27342"/>
    <lineage>
        <taxon>Eukaryota</taxon>
        <taxon>Fungi</taxon>
        <taxon>Dikarya</taxon>
        <taxon>Basidiomycota</taxon>
        <taxon>Agaricomycotina</taxon>
        <taxon>Agaricomycetes</taxon>
        <taxon>Hymenochaetales</taxon>
        <taxon>Schizoporaceae</taxon>
        <taxon>Schizopora</taxon>
    </lineage>
</organism>
<feature type="transmembrane region" description="Helical" evidence="1">
    <location>
        <begin position="172"/>
        <end position="189"/>
    </location>
</feature>
<dbReference type="PANTHER" id="PTHR39470">
    <property type="entry name" value="CHROMOSOME 10, WHOLE GENOME SHOTGUN SEQUENCE"/>
    <property type="match status" value="1"/>
</dbReference>
<dbReference type="AlphaFoldDB" id="A0A0H2SAZ2"/>
<keyword evidence="1" id="KW-0812">Transmembrane</keyword>
<evidence type="ECO:0000256" key="1">
    <source>
        <dbReference type="SAM" id="Phobius"/>
    </source>
</evidence>
<dbReference type="PANTHER" id="PTHR39470:SF1">
    <property type="entry name" value="CHORISMATE SYNTHASE PROTEIN"/>
    <property type="match status" value="1"/>
</dbReference>
<gene>
    <name evidence="2" type="ORF">SCHPADRAFT_967202</name>
</gene>
<feature type="transmembrane region" description="Helical" evidence="1">
    <location>
        <begin position="43"/>
        <end position="61"/>
    </location>
</feature>
<dbReference type="Proteomes" id="UP000053477">
    <property type="component" value="Unassembled WGS sequence"/>
</dbReference>
<dbReference type="InParanoid" id="A0A0H2SAZ2"/>
<proteinExistence type="predicted"/>
<evidence type="ECO:0000313" key="3">
    <source>
        <dbReference type="Proteomes" id="UP000053477"/>
    </source>
</evidence>
<name>A0A0H2SAZ2_9AGAM</name>
<sequence length="342" mass="38761">MNVKLSTFAFSVFLIVPTWLYFTQPGGGRSASTTNSKDRTKTYRSAFIAVHAVYILYRIFFGAPVNLFSALRLPFNAPPDVVRETLLLVAGDELKELPPVLEMLLKRLNSFDARTYYIRFGHDTLLKCQHCVGFYDYALFAFPRPFFEYVREAAVVGFITTRRSGRLRWRKFAVGILVLAAVAEAYLTMTKILIVDEKTRTKTTSLHDRLWLLRHLLFFVLPPVLFLLPPSPETVSPLAASLPQLTVLADQTLARIHLLKYTRGAVTRNPALRNNVAEWWERERTEGEWATSDDEVKELAAKLGMDLADGDEGNEPGALRKRARMAVEGLKGAFRPSDFLQT</sequence>
<keyword evidence="1" id="KW-1133">Transmembrane helix</keyword>
<protein>
    <submittedName>
        <fullName evidence="2">Uncharacterized protein</fullName>
    </submittedName>
</protein>
<evidence type="ECO:0000313" key="2">
    <source>
        <dbReference type="EMBL" id="KLO14041.1"/>
    </source>
</evidence>
<dbReference type="EMBL" id="KQ085950">
    <property type="protein sequence ID" value="KLO14041.1"/>
    <property type="molecule type" value="Genomic_DNA"/>
</dbReference>
<keyword evidence="3" id="KW-1185">Reference proteome</keyword>
<keyword evidence="1" id="KW-0472">Membrane</keyword>
<accession>A0A0H2SAZ2</accession>
<reference evidence="2 3" key="1">
    <citation type="submission" date="2015-04" db="EMBL/GenBank/DDBJ databases">
        <title>Complete genome sequence of Schizopora paradoxa KUC8140, a cosmopolitan wood degrader in East Asia.</title>
        <authorList>
            <consortium name="DOE Joint Genome Institute"/>
            <person name="Min B."/>
            <person name="Park H."/>
            <person name="Jang Y."/>
            <person name="Kim J.-J."/>
            <person name="Kim K.H."/>
            <person name="Pangilinan J."/>
            <person name="Lipzen A."/>
            <person name="Riley R."/>
            <person name="Grigoriev I.V."/>
            <person name="Spatafora J.W."/>
            <person name="Choi I.-G."/>
        </authorList>
    </citation>
    <scope>NUCLEOTIDE SEQUENCE [LARGE SCALE GENOMIC DNA]</scope>
    <source>
        <strain evidence="2 3">KUC8140</strain>
    </source>
</reference>
<dbReference type="STRING" id="27342.A0A0H2SAZ2"/>
<feature type="transmembrane region" description="Helical" evidence="1">
    <location>
        <begin position="6"/>
        <end position="22"/>
    </location>
</feature>
<dbReference type="OrthoDB" id="4218123at2759"/>